<evidence type="ECO:0000256" key="3">
    <source>
        <dbReference type="ARBA" id="ARBA00023163"/>
    </source>
</evidence>
<protein>
    <submittedName>
        <fullName evidence="5">Helix-turn-helix domain-containing protein</fullName>
    </submittedName>
</protein>
<evidence type="ECO:0000313" key="6">
    <source>
        <dbReference type="Proteomes" id="UP001597183"/>
    </source>
</evidence>
<evidence type="ECO:0000256" key="2">
    <source>
        <dbReference type="ARBA" id="ARBA00023125"/>
    </source>
</evidence>
<proteinExistence type="predicted"/>
<keyword evidence="6" id="KW-1185">Reference proteome</keyword>
<dbReference type="Gene3D" id="1.10.10.10">
    <property type="entry name" value="Winged helix-like DNA-binding domain superfamily/Winged helix DNA-binding domain"/>
    <property type="match status" value="1"/>
</dbReference>
<evidence type="ECO:0000256" key="1">
    <source>
        <dbReference type="ARBA" id="ARBA00023015"/>
    </source>
</evidence>
<organism evidence="5 6">
    <name type="scientific">Actinoplanes sichuanensis</name>
    <dbReference type="NCBI Taxonomy" id="512349"/>
    <lineage>
        <taxon>Bacteria</taxon>
        <taxon>Bacillati</taxon>
        <taxon>Actinomycetota</taxon>
        <taxon>Actinomycetes</taxon>
        <taxon>Micromonosporales</taxon>
        <taxon>Micromonosporaceae</taxon>
        <taxon>Actinoplanes</taxon>
    </lineage>
</organism>
<dbReference type="EMBL" id="JBHTMK010000040">
    <property type="protein sequence ID" value="MFD1369394.1"/>
    <property type="molecule type" value="Genomic_DNA"/>
</dbReference>
<dbReference type="InterPro" id="IPR036390">
    <property type="entry name" value="WH_DNA-bd_sf"/>
</dbReference>
<feature type="domain" description="HTH arsR-type" evidence="4">
    <location>
        <begin position="235"/>
        <end position="328"/>
    </location>
</feature>
<dbReference type="Proteomes" id="UP001597183">
    <property type="component" value="Unassembled WGS sequence"/>
</dbReference>
<evidence type="ECO:0000259" key="4">
    <source>
        <dbReference type="PROSITE" id="PS50987"/>
    </source>
</evidence>
<evidence type="ECO:0000313" key="5">
    <source>
        <dbReference type="EMBL" id="MFD1369394.1"/>
    </source>
</evidence>
<gene>
    <name evidence="5" type="ORF">ACFQ5G_29000</name>
</gene>
<dbReference type="PROSITE" id="PS50987">
    <property type="entry name" value="HTH_ARSR_2"/>
    <property type="match status" value="1"/>
</dbReference>
<comment type="caution">
    <text evidence="5">The sequence shown here is derived from an EMBL/GenBank/DDBJ whole genome shotgun (WGS) entry which is preliminary data.</text>
</comment>
<dbReference type="InterPro" id="IPR051011">
    <property type="entry name" value="Metal_resp_trans_reg"/>
</dbReference>
<dbReference type="Pfam" id="PF12840">
    <property type="entry name" value="HTH_20"/>
    <property type="match status" value="1"/>
</dbReference>
<name>A0ABW4AFK8_9ACTN</name>
<dbReference type="InterPro" id="IPR001845">
    <property type="entry name" value="HTH_ArsR_DNA-bd_dom"/>
</dbReference>
<keyword evidence="3" id="KW-0804">Transcription</keyword>
<dbReference type="InterPro" id="IPR036388">
    <property type="entry name" value="WH-like_DNA-bd_sf"/>
</dbReference>
<accession>A0ABW4AFK8</accession>
<dbReference type="SMART" id="SM00418">
    <property type="entry name" value="HTH_ARSR"/>
    <property type="match status" value="1"/>
</dbReference>
<sequence>MPVRYRLVGPDLASVRFAVSPLNELVLSLRSWRDPGRFPVHLPWIRDMRRARAALDTEMLLALIDERLSTPDFLTPPPRSPLTRLDDELAAIADTPPDVVRRNLRSLFGTDEHIPPSLRGPDALTRMVAALAGYWELCFAPHWPRMRALLEADVTYRGREIAQHGLARMFAGLSERVTMTGDTVEVRLHSDVHYTRPTLGGLTLVPTMWTPAVAAPISPDEPPLIIYLARGSATLWEPEPLPAPGALAALLGTHRAGLLARLDTPASSTELATRLGVTTTAVNQHLRALRAGGLLVSARHGRAVLYRRSDLGDRLLGESAPSTAGETAGRGAP</sequence>
<dbReference type="PANTHER" id="PTHR43132:SF6">
    <property type="entry name" value="HTH-TYPE TRANSCRIPTIONAL REPRESSOR CZRA"/>
    <property type="match status" value="1"/>
</dbReference>
<dbReference type="RefSeq" id="WP_317792429.1">
    <property type="nucleotide sequence ID" value="NZ_AP028461.1"/>
</dbReference>
<keyword evidence="2" id="KW-0238">DNA-binding</keyword>
<dbReference type="SUPFAM" id="SSF46785">
    <property type="entry name" value="Winged helix' DNA-binding domain"/>
    <property type="match status" value="1"/>
</dbReference>
<keyword evidence="1" id="KW-0805">Transcription regulation</keyword>
<dbReference type="CDD" id="cd00090">
    <property type="entry name" value="HTH_ARSR"/>
    <property type="match status" value="1"/>
</dbReference>
<dbReference type="InterPro" id="IPR011991">
    <property type="entry name" value="ArsR-like_HTH"/>
</dbReference>
<dbReference type="PANTHER" id="PTHR43132">
    <property type="entry name" value="ARSENICAL RESISTANCE OPERON REPRESSOR ARSR-RELATED"/>
    <property type="match status" value="1"/>
</dbReference>
<reference evidence="6" key="1">
    <citation type="journal article" date="2019" name="Int. J. Syst. Evol. Microbiol.">
        <title>The Global Catalogue of Microorganisms (GCM) 10K type strain sequencing project: providing services to taxonomists for standard genome sequencing and annotation.</title>
        <authorList>
            <consortium name="The Broad Institute Genomics Platform"/>
            <consortium name="The Broad Institute Genome Sequencing Center for Infectious Disease"/>
            <person name="Wu L."/>
            <person name="Ma J."/>
        </authorList>
    </citation>
    <scope>NUCLEOTIDE SEQUENCE [LARGE SCALE GENOMIC DNA]</scope>
    <source>
        <strain evidence="6">CCM 7526</strain>
    </source>
</reference>